<evidence type="ECO:0000256" key="1">
    <source>
        <dbReference type="SAM" id="SignalP"/>
    </source>
</evidence>
<feature type="signal peptide" evidence="1">
    <location>
        <begin position="1"/>
        <end position="30"/>
    </location>
</feature>
<keyword evidence="4" id="KW-1185">Reference proteome</keyword>
<accession>A0A916K314</accession>
<evidence type="ECO:0000259" key="2">
    <source>
        <dbReference type="PROSITE" id="PS50022"/>
    </source>
</evidence>
<gene>
    <name evidence="3" type="ORF">PAESOLCIP111_02103</name>
</gene>
<proteinExistence type="predicted"/>
<dbReference type="AlphaFoldDB" id="A0A916K314"/>
<keyword evidence="1" id="KW-0732">Signal</keyword>
<reference evidence="3" key="1">
    <citation type="submission" date="2021-06" db="EMBL/GenBank/DDBJ databases">
        <authorList>
            <person name="Criscuolo A."/>
        </authorList>
    </citation>
    <scope>NUCLEOTIDE SEQUENCE</scope>
    <source>
        <strain evidence="3">CIP111600</strain>
    </source>
</reference>
<dbReference type="Proteomes" id="UP000693672">
    <property type="component" value="Unassembled WGS sequence"/>
</dbReference>
<name>A0A916K314_9BACL</name>
<dbReference type="Pfam" id="PF00754">
    <property type="entry name" value="F5_F8_type_C"/>
    <property type="match status" value="1"/>
</dbReference>
<protein>
    <recommendedName>
        <fullName evidence="2">F5/8 type C domain-containing protein</fullName>
    </recommendedName>
</protein>
<evidence type="ECO:0000313" key="3">
    <source>
        <dbReference type="EMBL" id="CAG7618317.1"/>
    </source>
</evidence>
<organism evidence="3 4">
    <name type="scientific">Paenibacillus solanacearum</name>
    <dbReference type="NCBI Taxonomy" id="2048548"/>
    <lineage>
        <taxon>Bacteria</taxon>
        <taxon>Bacillati</taxon>
        <taxon>Bacillota</taxon>
        <taxon>Bacilli</taxon>
        <taxon>Bacillales</taxon>
        <taxon>Paenibacillaceae</taxon>
        <taxon>Paenibacillus</taxon>
    </lineage>
</organism>
<sequence>MWLRTKLLGSWLVIALLASLLPVSNDSASAGGVAPLNSELERMVGAASNTANGQSASGDPLPVNLALGQPVSKSSDIAIARAEMTVDGEPETYWQPHSTDRADDGMVWLSVDLGSAHLVDEVAYQVRTGNVFSSKALYSSDGMNWQDAVTKTVNANLSGKTETIHFAAVSTRYIKLEIYLPNSLFQMNELSVAYTNWTPPPSVLSSVYITNAAGGKAGFYDTVTLSKGDAHPLRLGGVMTSGEPADLGAAVTEWVSSAPLVAAVQPSGNVTALREGVAKITGRATLNQVSKEASVWFDVYDPGILLVETSLEHPTLRQDIGYPALLQIGGLYPSIRMLPHKAGQAEASIVNLDTGAAVTQLLTASLQPGMEQMLTFPGTISSNGQYKIVIELQLGDKTVYDAFYFTVHDTAAIGTNQSQIAYQRQDGTMAYVPDYKGNRIIDFSGAGYMGGGVKLPDVQARIALEPQTGSGDDTARIQAAIDEVSAMPLNAEGFRGAVLLKKGTYRLGGTLTIRSSGVVLRGEGQDENGTILYATGASRRNMLEIGGTALQLLTGTASAVSDLYVPSGAKVIRVENASAFQPGDSVKIQRSGNSRWIHEIDMDTIYDELVETTQWTPFSIDFDRIVTQVNGNEITLDAPIANSIERKWGGGQIVKYADPGRIEQVGVENMRVDTEFNRNVTSTITYEGQTLTYYADENHAVSFAIFNHVKNAWMREITGFHLEHALAHANRGSKWITVQDSQSLDMVSLLVGARRYPFKMTGELALMQRNYSETARHAFVVDNRVPGPNVFLDSESQIDFLPSEPHHRWSVGGLYDNVNGKIHIRDRGWNGGGHGWSGANYVTWNTVGELSSQQPPTAQNYAIGHVGQKVGGFLPNFYDQRPREDAYWDHLNSHVTPRSLYHQQLEERLDMQAVQNTFRSPVGGGSLDVPVVP</sequence>
<feature type="domain" description="F5/8 type C" evidence="2">
    <location>
        <begin position="57"/>
        <end position="195"/>
    </location>
</feature>
<comment type="caution">
    <text evidence="3">The sequence shown here is derived from an EMBL/GenBank/DDBJ whole genome shotgun (WGS) entry which is preliminary data.</text>
</comment>
<evidence type="ECO:0000313" key="4">
    <source>
        <dbReference type="Proteomes" id="UP000693672"/>
    </source>
</evidence>
<dbReference type="PROSITE" id="PS50022">
    <property type="entry name" value="FA58C_3"/>
    <property type="match status" value="1"/>
</dbReference>
<feature type="chain" id="PRO_5037962014" description="F5/8 type C domain-containing protein" evidence="1">
    <location>
        <begin position="31"/>
        <end position="933"/>
    </location>
</feature>
<dbReference type="InterPro" id="IPR000421">
    <property type="entry name" value="FA58C"/>
</dbReference>
<dbReference type="EMBL" id="CAJVAS010000007">
    <property type="protein sequence ID" value="CAG7618317.1"/>
    <property type="molecule type" value="Genomic_DNA"/>
</dbReference>